<evidence type="ECO:0000256" key="2">
    <source>
        <dbReference type="ARBA" id="ARBA00022505"/>
    </source>
</evidence>
<dbReference type="PANTHER" id="PTHR42781:SF4">
    <property type="entry name" value="SPERMIDINE_PUTRESCINE IMPORT ATP-BINDING PROTEIN POTA"/>
    <property type="match status" value="1"/>
</dbReference>
<feature type="domain" description="Mop" evidence="7">
    <location>
        <begin position="278"/>
        <end position="342"/>
    </location>
</feature>
<reference evidence="8" key="1">
    <citation type="journal article" date="2020" name="Biotechnol. Biofuels">
        <title>New insights from the biogas microbiome by comprehensive genome-resolved metagenomics of nearly 1600 species originating from multiple anaerobic digesters.</title>
        <authorList>
            <person name="Campanaro S."/>
            <person name="Treu L."/>
            <person name="Rodriguez-R L.M."/>
            <person name="Kovalovszki A."/>
            <person name="Ziels R.M."/>
            <person name="Maus I."/>
            <person name="Zhu X."/>
            <person name="Kougias P.G."/>
            <person name="Basile A."/>
            <person name="Luo G."/>
            <person name="Schluter A."/>
            <person name="Konstantinidis K.T."/>
            <person name="Angelidaki I."/>
        </authorList>
    </citation>
    <scope>NUCLEOTIDE SEQUENCE</scope>
    <source>
        <strain evidence="8">AS06rmzACSIP_7</strain>
    </source>
</reference>
<keyword evidence="3" id="KW-0547">Nucleotide-binding</keyword>
<dbReference type="InterPro" id="IPR050093">
    <property type="entry name" value="ABC_SmlMolc_Importer"/>
</dbReference>
<evidence type="ECO:0000313" key="8">
    <source>
        <dbReference type="EMBL" id="NLW35904.1"/>
    </source>
</evidence>
<evidence type="ECO:0000259" key="7">
    <source>
        <dbReference type="PROSITE" id="PS51866"/>
    </source>
</evidence>
<dbReference type="Gene3D" id="3.40.50.300">
    <property type="entry name" value="P-loop containing nucleotide triphosphate hydrolases"/>
    <property type="match status" value="1"/>
</dbReference>
<sequence>RLLDIPTLSVNRGEVLALIGPNGAGKTTLLLTLSYLMKPRAGELFFSGLKVGSGYLLSDYRRKLAMVFQEALLFDTTVYKNVASGLKFRGVGREEIKARVAEQLELFGISRLKNRSARTLSGGEAQRTSLARAFATNPEILFLDEPFASLDPPTRESLMEDVEQVLRRAHTTTIITTHDRSEALRLSTRIAVMNQGRILQVGTPAEVMYHPVDEFVAAFVGIETIITGEVAGAQAGTFTVSVNGREIQAVGDAVKGEVVTLCIRPENVTLSCEAFGSGTSALNAFRGTITKITSMGLYQKILIDCGFPLVAYLTNRSMERMVLKEGQEINAAFKATAIHVVKKPETRPDGPSPAR</sequence>
<gene>
    <name evidence="8" type="ORF">GXY80_10555</name>
</gene>
<dbReference type="PROSITE" id="PS50893">
    <property type="entry name" value="ABC_TRANSPORTER_2"/>
    <property type="match status" value="1"/>
</dbReference>
<dbReference type="Gene3D" id="2.40.50.100">
    <property type="match status" value="1"/>
</dbReference>
<dbReference type="InterPro" id="IPR027417">
    <property type="entry name" value="P-loop_NTPase"/>
</dbReference>
<evidence type="ECO:0000256" key="1">
    <source>
        <dbReference type="ARBA" id="ARBA00022448"/>
    </source>
</evidence>
<protein>
    <submittedName>
        <fullName evidence="8">ABC transporter ATP-binding protein</fullName>
    </submittedName>
</protein>
<dbReference type="PANTHER" id="PTHR42781">
    <property type="entry name" value="SPERMIDINE/PUTRESCINE IMPORT ATP-BINDING PROTEIN POTA"/>
    <property type="match status" value="1"/>
</dbReference>
<evidence type="ECO:0000256" key="3">
    <source>
        <dbReference type="ARBA" id="ARBA00022741"/>
    </source>
</evidence>
<keyword evidence="1" id="KW-0813">Transport</keyword>
<evidence type="ECO:0000256" key="5">
    <source>
        <dbReference type="PROSITE-ProRule" id="PRU01213"/>
    </source>
</evidence>
<keyword evidence="2 5" id="KW-0500">Molybdenum</keyword>
<evidence type="ECO:0000259" key="6">
    <source>
        <dbReference type="PROSITE" id="PS50893"/>
    </source>
</evidence>
<dbReference type="EMBL" id="JAAYEE010000182">
    <property type="protein sequence ID" value="NLW35904.1"/>
    <property type="molecule type" value="Genomic_DNA"/>
</dbReference>
<dbReference type="SMART" id="SM00382">
    <property type="entry name" value="AAA"/>
    <property type="match status" value="1"/>
</dbReference>
<dbReference type="InterPro" id="IPR003439">
    <property type="entry name" value="ABC_transporter-like_ATP-bd"/>
</dbReference>
<dbReference type="InterPro" id="IPR004606">
    <property type="entry name" value="Mop_domain"/>
</dbReference>
<keyword evidence="4 8" id="KW-0067">ATP-binding</keyword>
<dbReference type="GO" id="GO:0015689">
    <property type="term" value="P:molybdate ion transport"/>
    <property type="evidence" value="ECO:0007669"/>
    <property type="project" value="InterPro"/>
</dbReference>
<dbReference type="GO" id="GO:0005524">
    <property type="term" value="F:ATP binding"/>
    <property type="evidence" value="ECO:0007669"/>
    <property type="project" value="UniProtKB-KW"/>
</dbReference>
<feature type="domain" description="ABC transporter" evidence="6">
    <location>
        <begin position="2"/>
        <end position="220"/>
    </location>
</feature>
<dbReference type="PROSITE" id="PS51866">
    <property type="entry name" value="MOP"/>
    <property type="match status" value="1"/>
</dbReference>
<feature type="non-terminal residue" evidence="8">
    <location>
        <position position="1"/>
    </location>
</feature>
<organism evidence="8 9">
    <name type="scientific">Syntrophorhabdus aromaticivorans</name>
    <dbReference type="NCBI Taxonomy" id="328301"/>
    <lineage>
        <taxon>Bacteria</taxon>
        <taxon>Pseudomonadati</taxon>
        <taxon>Thermodesulfobacteriota</taxon>
        <taxon>Syntrophorhabdia</taxon>
        <taxon>Syntrophorhabdales</taxon>
        <taxon>Syntrophorhabdaceae</taxon>
        <taxon>Syntrophorhabdus</taxon>
    </lineage>
</organism>
<dbReference type="Pfam" id="PF03459">
    <property type="entry name" value="TOBE"/>
    <property type="match status" value="1"/>
</dbReference>
<dbReference type="GO" id="GO:0016887">
    <property type="term" value="F:ATP hydrolysis activity"/>
    <property type="evidence" value="ECO:0007669"/>
    <property type="project" value="InterPro"/>
</dbReference>
<dbReference type="SUPFAM" id="SSF50331">
    <property type="entry name" value="MOP-like"/>
    <property type="match status" value="1"/>
</dbReference>
<accession>A0A971M5Z7</accession>
<dbReference type="Pfam" id="PF00005">
    <property type="entry name" value="ABC_tran"/>
    <property type="match status" value="1"/>
</dbReference>
<dbReference type="InterPro" id="IPR003593">
    <property type="entry name" value="AAA+_ATPase"/>
</dbReference>
<dbReference type="AlphaFoldDB" id="A0A971M5Z7"/>
<dbReference type="Proteomes" id="UP000777265">
    <property type="component" value="Unassembled WGS sequence"/>
</dbReference>
<reference evidence="8" key="2">
    <citation type="submission" date="2020-01" db="EMBL/GenBank/DDBJ databases">
        <authorList>
            <person name="Campanaro S."/>
        </authorList>
    </citation>
    <scope>NUCLEOTIDE SEQUENCE</scope>
    <source>
        <strain evidence="8">AS06rmzACSIP_7</strain>
    </source>
</reference>
<evidence type="ECO:0000256" key="4">
    <source>
        <dbReference type="ARBA" id="ARBA00022840"/>
    </source>
</evidence>
<comment type="caution">
    <text evidence="8">The sequence shown here is derived from an EMBL/GenBank/DDBJ whole genome shotgun (WGS) entry which is preliminary data.</text>
</comment>
<dbReference type="InterPro" id="IPR005116">
    <property type="entry name" value="Transp-assoc_OB_typ1"/>
</dbReference>
<proteinExistence type="predicted"/>
<dbReference type="InterPro" id="IPR008995">
    <property type="entry name" value="Mo/tungstate-bd_C_term_dom"/>
</dbReference>
<evidence type="ECO:0000313" key="9">
    <source>
        <dbReference type="Proteomes" id="UP000777265"/>
    </source>
</evidence>
<name>A0A971M5Z7_9BACT</name>
<dbReference type="SUPFAM" id="SSF52540">
    <property type="entry name" value="P-loop containing nucleoside triphosphate hydrolases"/>
    <property type="match status" value="1"/>
</dbReference>